<dbReference type="PROSITE" id="PS51125">
    <property type="entry name" value="NHL"/>
    <property type="match status" value="2"/>
</dbReference>
<comment type="caution">
    <text evidence="6">The sequence shown here is derived from an EMBL/GenBank/DDBJ whole genome shotgun (WGS) entry which is preliminary data.</text>
</comment>
<evidence type="ECO:0008006" key="8">
    <source>
        <dbReference type="Google" id="ProtNLM"/>
    </source>
</evidence>
<dbReference type="SUPFAM" id="SSF63829">
    <property type="entry name" value="Calcium-dependent phosphotriesterase"/>
    <property type="match status" value="1"/>
</dbReference>
<protein>
    <recommendedName>
        <fullName evidence="8">6-bladed beta-propeller</fullName>
    </recommendedName>
</protein>
<dbReference type="PANTHER" id="PTHR10680:SF14">
    <property type="entry name" value="PEPTIDYL-GLYCINE ALPHA-AMIDATING MONOOXYGENASE"/>
    <property type="match status" value="1"/>
</dbReference>
<evidence type="ECO:0000256" key="2">
    <source>
        <dbReference type="ARBA" id="ARBA00022737"/>
    </source>
</evidence>
<feature type="signal peptide" evidence="5">
    <location>
        <begin position="1"/>
        <end position="22"/>
    </location>
</feature>
<sequence length="376" mass="41832">MGYQKIITGLLFGCFLATSATAQNSGPVGPSPYDFNTETWMQPFAEPGKTWGGNSSIFVESKDRIFVLQRGETQLPDPVPPEYTSFAGSLGWNVLQGRGRVWQNCIYIIDSEGNLLEVWDQWDHLFVGTDGPGPHKLRMSPYDPERRLWLVDETGNIIYVFSNDGSQLLMTLGEKNVAGKDEYHFNKPQDVAFLPDGKILIADGLGGNNRIVVRNADGSYLSEFGETGEGPGQFASVHSMALGPDETLYVLDRDLLRIQTFKQTASPDSSDYPSFSYESTWADLGMPLDILVGEDSAWVTDLNPPKIVQFNLDGSRRYTWNLPVEGPHRWIEMHSLSVDSDGNLYGTDNQAGRPQKLTPKAGADPELILDRQYIPR</sequence>
<evidence type="ECO:0000256" key="1">
    <source>
        <dbReference type="ARBA" id="ARBA00022729"/>
    </source>
</evidence>
<dbReference type="Pfam" id="PF17170">
    <property type="entry name" value="DUF5128"/>
    <property type="match status" value="1"/>
</dbReference>
<reference evidence="7" key="1">
    <citation type="submission" date="2017-08" db="EMBL/GenBank/DDBJ databases">
        <title>A dynamic microbial community with high functional redundancy inhabits the cold, oxic subseafloor aquifer.</title>
        <authorList>
            <person name="Tully B.J."/>
            <person name="Wheat C.G."/>
            <person name="Glazer B.T."/>
            <person name="Huber J.A."/>
        </authorList>
    </citation>
    <scope>NUCLEOTIDE SEQUENCE [LARGE SCALE GENOMIC DNA]</scope>
</reference>
<evidence type="ECO:0000256" key="4">
    <source>
        <dbReference type="PROSITE-ProRule" id="PRU00504"/>
    </source>
</evidence>
<feature type="repeat" description="NHL" evidence="4">
    <location>
        <begin position="179"/>
        <end position="217"/>
    </location>
</feature>
<proteinExistence type="predicted"/>
<keyword evidence="2" id="KW-0677">Repeat</keyword>
<accession>A0A2A5B5J0</accession>
<gene>
    <name evidence="6" type="ORF">COA96_04740</name>
</gene>
<dbReference type="InterPro" id="IPR011042">
    <property type="entry name" value="6-blade_b-propeller_TolB-like"/>
</dbReference>
<dbReference type="Proteomes" id="UP000218327">
    <property type="component" value="Unassembled WGS sequence"/>
</dbReference>
<dbReference type="Gene3D" id="2.120.10.30">
    <property type="entry name" value="TolB, C-terminal domain"/>
    <property type="match status" value="1"/>
</dbReference>
<evidence type="ECO:0000256" key="3">
    <source>
        <dbReference type="ARBA" id="ARBA00023180"/>
    </source>
</evidence>
<evidence type="ECO:0000313" key="6">
    <source>
        <dbReference type="EMBL" id="PCJ26630.1"/>
    </source>
</evidence>
<dbReference type="InterPro" id="IPR001258">
    <property type="entry name" value="NHL_repeat"/>
</dbReference>
<dbReference type="AlphaFoldDB" id="A0A2A5B5J0"/>
<name>A0A2A5B5J0_9GAMM</name>
<keyword evidence="3" id="KW-0325">Glycoprotein</keyword>
<dbReference type="PANTHER" id="PTHR10680">
    <property type="entry name" value="PEPTIDYL-GLYCINE ALPHA-AMIDATING MONOOXYGENASE"/>
    <property type="match status" value="1"/>
</dbReference>
<organism evidence="6 7">
    <name type="scientific">SAR86 cluster bacterium</name>
    <dbReference type="NCBI Taxonomy" id="2030880"/>
    <lineage>
        <taxon>Bacteria</taxon>
        <taxon>Pseudomonadati</taxon>
        <taxon>Pseudomonadota</taxon>
        <taxon>Gammaproteobacteria</taxon>
        <taxon>SAR86 cluster</taxon>
    </lineage>
</organism>
<keyword evidence="1 5" id="KW-0732">Signal</keyword>
<feature type="chain" id="PRO_5013218279" description="6-bladed beta-propeller" evidence="5">
    <location>
        <begin position="23"/>
        <end position="376"/>
    </location>
</feature>
<dbReference type="EMBL" id="NVVJ01000010">
    <property type="protein sequence ID" value="PCJ26630.1"/>
    <property type="molecule type" value="Genomic_DNA"/>
</dbReference>
<evidence type="ECO:0000256" key="5">
    <source>
        <dbReference type="SAM" id="SignalP"/>
    </source>
</evidence>
<evidence type="ECO:0000313" key="7">
    <source>
        <dbReference type="Proteomes" id="UP000218327"/>
    </source>
</evidence>
<feature type="repeat" description="NHL" evidence="4">
    <location>
        <begin position="221"/>
        <end position="264"/>
    </location>
</feature>